<keyword evidence="2" id="KW-1185">Reference proteome</keyword>
<evidence type="ECO:0000313" key="1">
    <source>
        <dbReference type="EMBL" id="MTD14436.1"/>
    </source>
</evidence>
<sequence length="178" mass="19195">MNFGADGTPVSADSSRHSPAGDRYWIWTEDRCFALGLAVEELGYPVELMPEGYFLEVPVEEAREDSGICDPNSVFPNPAALEELVDILQVEPGTTGGGRSVQAAADAAGLARLLQLPPDVVAQFEDKEATVSFSVHEHRLAGSFRFPAGDGITVVANFQVSESPEQRKMEPPRLIVVP</sequence>
<reference evidence="1 2" key="1">
    <citation type="submission" date="2019-11" db="EMBL/GenBank/DDBJ databases">
        <authorList>
            <person name="Jiang L.-Q."/>
        </authorList>
    </citation>
    <scope>NUCLEOTIDE SEQUENCE [LARGE SCALE GENOMIC DNA]</scope>
    <source>
        <strain evidence="1 2">YIM 132087</strain>
    </source>
</reference>
<accession>A0A7K1FK24</accession>
<dbReference type="RefSeq" id="WP_154768466.1">
    <property type="nucleotide sequence ID" value="NZ_WLYK01000003.1"/>
</dbReference>
<organism evidence="1 2">
    <name type="scientific">Nakamurella alba</name>
    <dbReference type="NCBI Taxonomy" id="2665158"/>
    <lineage>
        <taxon>Bacteria</taxon>
        <taxon>Bacillati</taxon>
        <taxon>Actinomycetota</taxon>
        <taxon>Actinomycetes</taxon>
        <taxon>Nakamurellales</taxon>
        <taxon>Nakamurellaceae</taxon>
        <taxon>Nakamurella</taxon>
    </lineage>
</organism>
<dbReference type="EMBL" id="WLYK01000003">
    <property type="protein sequence ID" value="MTD14436.1"/>
    <property type="molecule type" value="Genomic_DNA"/>
</dbReference>
<name>A0A7K1FK24_9ACTN</name>
<proteinExistence type="predicted"/>
<comment type="caution">
    <text evidence="1">The sequence shown here is derived from an EMBL/GenBank/DDBJ whole genome shotgun (WGS) entry which is preliminary data.</text>
</comment>
<protein>
    <submittedName>
        <fullName evidence="1">Uncharacterized protein</fullName>
    </submittedName>
</protein>
<gene>
    <name evidence="1" type="ORF">GIS00_10790</name>
</gene>
<evidence type="ECO:0000313" key="2">
    <source>
        <dbReference type="Proteomes" id="UP000460221"/>
    </source>
</evidence>
<dbReference type="AlphaFoldDB" id="A0A7K1FK24"/>
<dbReference type="Proteomes" id="UP000460221">
    <property type="component" value="Unassembled WGS sequence"/>
</dbReference>